<sequence length="267" mass="28929">MATYSPPGLLRPIPTSLVRGDFLGTPTPVPYYPPSCLDEVVNDAFLQAIGVLKDASKIEKVESFRRFIEGIHCQENLEFLVAIYTYDYYYEKLVPEATKQMKGSETLSKQISLHSTTTSTGFMPGFDDDDIDFVHQSPENSPASSDVSEDPYEMDVTHVQFLNNMWRDILSTFILDDAAKQINLSASHYDEVLEHSVADTAITATVSAADGDPAGSAGSNVDSQESQACYSRRNADPVTAAALEPDPSAAAVTAAEEQLASDTAVIG</sequence>
<proteinExistence type="predicted"/>
<evidence type="ECO:0000313" key="1">
    <source>
        <dbReference type="EMBL" id="KAA8896694.1"/>
    </source>
</evidence>
<dbReference type="EMBL" id="SWFT01000163">
    <property type="protein sequence ID" value="KAA8896694.1"/>
    <property type="molecule type" value="Genomic_DNA"/>
</dbReference>
<comment type="caution">
    <text evidence="1">The sequence shown here is derived from an EMBL/GenBank/DDBJ whole genome shotgun (WGS) entry which is preliminary data.</text>
</comment>
<accession>A0A642UCG4</accession>
<name>A0A642UCG4_DIURU</name>
<dbReference type="GeneID" id="54784357"/>
<dbReference type="Gene3D" id="1.10.167.10">
    <property type="entry name" value="Regulator of G-protein Signalling 4, domain 2"/>
    <property type="match status" value="1"/>
</dbReference>
<keyword evidence="2" id="KW-1185">Reference proteome</keyword>
<dbReference type="OrthoDB" id="4097096at2759"/>
<dbReference type="InterPro" id="IPR044926">
    <property type="entry name" value="RGS_subdomain_2"/>
</dbReference>
<gene>
    <name evidence="1" type="ORF">DIURU_005706</name>
</gene>
<dbReference type="Proteomes" id="UP000449547">
    <property type="component" value="Unassembled WGS sequence"/>
</dbReference>
<reference evidence="1 2" key="1">
    <citation type="submission" date="2019-07" db="EMBL/GenBank/DDBJ databases">
        <title>Genome assembly of two rare yeast pathogens: Diutina rugosa and Trichomonascus ciferrii.</title>
        <authorList>
            <person name="Mixao V."/>
            <person name="Saus E."/>
            <person name="Hansen A."/>
            <person name="Lass-Flor C."/>
            <person name="Gabaldon T."/>
        </authorList>
    </citation>
    <scope>NUCLEOTIDE SEQUENCE [LARGE SCALE GENOMIC DNA]</scope>
    <source>
        <strain evidence="1 2">CBS 613</strain>
    </source>
</reference>
<dbReference type="InterPro" id="IPR036305">
    <property type="entry name" value="RGS_sf"/>
</dbReference>
<organism evidence="1 2">
    <name type="scientific">Diutina rugosa</name>
    <name type="common">Yeast</name>
    <name type="synonym">Candida rugosa</name>
    <dbReference type="NCBI Taxonomy" id="5481"/>
    <lineage>
        <taxon>Eukaryota</taxon>
        <taxon>Fungi</taxon>
        <taxon>Dikarya</taxon>
        <taxon>Ascomycota</taxon>
        <taxon>Saccharomycotina</taxon>
        <taxon>Pichiomycetes</taxon>
        <taxon>Debaryomycetaceae</taxon>
        <taxon>Diutina</taxon>
    </lineage>
</organism>
<dbReference type="RefSeq" id="XP_034009554.1">
    <property type="nucleotide sequence ID" value="XM_034158718.1"/>
</dbReference>
<dbReference type="VEuPathDB" id="FungiDB:DIURU_005706"/>
<protein>
    <submittedName>
        <fullName evidence="1">Uncharacterized protein</fullName>
    </submittedName>
</protein>
<evidence type="ECO:0000313" key="2">
    <source>
        <dbReference type="Proteomes" id="UP000449547"/>
    </source>
</evidence>
<dbReference type="AlphaFoldDB" id="A0A642UCG4"/>
<dbReference type="SUPFAM" id="SSF48097">
    <property type="entry name" value="Regulator of G-protein signaling, RGS"/>
    <property type="match status" value="1"/>
</dbReference>